<dbReference type="Gene3D" id="1.10.3210.10">
    <property type="entry name" value="Hypothetical protein af1432"/>
    <property type="match status" value="1"/>
</dbReference>
<protein>
    <submittedName>
        <fullName evidence="3">HDOD domain-containing protein</fullName>
    </submittedName>
</protein>
<dbReference type="PROSITE" id="PS51833">
    <property type="entry name" value="HDOD"/>
    <property type="match status" value="1"/>
</dbReference>
<feature type="domain" description="HDOD" evidence="2">
    <location>
        <begin position="154"/>
        <end position="341"/>
    </location>
</feature>
<dbReference type="InterPro" id="IPR014710">
    <property type="entry name" value="RmlC-like_jellyroll"/>
</dbReference>
<dbReference type="PROSITE" id="PS50042">
    <property type="entry name" value="CNMP_BINDING_3"/>
    <property type="match status" value="1"/>
</dbReference>
<dbReference type="SUPFAM" id="SSF109604">
    <property type="entry name" value="HD-domain/PDEase-like"/>
    <property type="match status" value="1"/>
</dbReference>
<evidence type="ECO:0000259" key="2">
    <source>
        <dbReference type="PROSITE" id="PS51833"/>
    </source>
</evidence>
<evidence type="ECO:0000313" key="4">
    <source>
        <dbReference type="Proteomes" id="UP001069090"/>
    </source>
</evidence>
<dbReference type="EMBL" id="JAPTGG010000004">
    <property type="protein sequence ID" value="MCZ0864815.1"/>
    <property type="molecule type" value="Genomic_DNA"/>
</dbReference>
<accession>A0A9J6RKU8</accession>
<gene>
    <name evidence="3" type="ORF">O0V09_06360</name>
</gene>
<dbReference type="InterPro" id="IPR013976">
    <property type="entry name" value="HDOD"/>
</dbReference>
<dbReference type="PANTHER" id="PTHR33525">
    <property type="match status" value="1"/>
</dbReference>
<reference evidence="3 4" key="1">
    <citation type="submission" date="2022-12" db="EMBL/GenBank/DDBJ databases">
        <title>Dasania phycosphaerae sp. nov., isolated from particulate material of the south coast of Korea.</title>
        <authorList>
            <person name="Jiang Y."/>
        </authorList>
    </citation>
    <scope>NUCLEOTIDE SEQUENCE [LARGE SCALE GENOMIC DNA]</scope>
    <source>
        <strain evidence="3 4">GY-19</strain>
    </source>
</reference>
<dbReference type="PANTHER" id="PTHR33525:SF3">
    <property type="entry name" value="RIBONUCLEASE Y"/>
    <property type="match status" value="1"/>
</dbReference>
<proteinExistence type="predicted"/>
<dbReference type="Proteomes" id="UP001069090">
    <property type="component" value="Unassembled WGS sequence"/>
</dbReference>
<comment type="caution">
    <text evidence="3">The sequence shown here is derived from an EMBL/GenBank/DDBJ whole genome shotgun (WGS) entry which is preliminary data.</text>
</comment>
<dbReference type="SUPFAM" id="SSF51206">
    <property type="entry name" value="cAMP-binding domain-like"/>
    <property type="match status" value="1"/>
</dbReference>
<dbReference type="InterPro" id="IPR052340">
    <property type="entry name" value="RNase_Y/CdgJ"/>
</dbReference>
<dbReference type="AlphaFoldDB" id="A0A9J6RKU8"/>
<sequence length="414" mass="45819">MESKKNLALIAQYSPFDRLDKELFAQIAVYIDIELAAKGSVLFDVGDIDIDEYYLVQGEISLEAKDGRKQMLNASDSRAKLPIARLRPRMYRAVAASDILYFSLSKSVLDELQRGMNDQSNGFVVGDMKSQAGEDGRILLHEFQQELAAGRFVLPSLPETALKIREKADDKDSNLADIAALVNTDPAIAAKLLKTANSPLYRGVSSCTNTQAAISRLGIITTKQLVTSFAVLSLFKSDSHTTIERMERLWKQSIEVAAFSFVLAKHLPTFNEDEAMLAGVLHRIGELVIISFAEHFYDLSTDQQHLDSVIMLLSGHVGGMVLEKWDFAPELVAVAREYGDWLRHREGEDELDYCGLVQVASLYATQSGGSMDAADEASSIPAFQKIALSPEQTHEIFQEGQEQLAEIRALLNGR</sequence>
<evidence type="ECO:0000313" key="3">
    <source>
        <dbReference type="EMBL" id="MCZ0864815.1"/>
    </source>
</evidence>
<dbReference type="Gene3D" id="2.60.120.10">
    <property type="entry name" value="Jelly Rolls"/>
    <property type="match status" value="1"/>
</dbReference>
<dbReference type="InterPro" id="IPR000595">
    <property type="entry name" value="cNMP-bd_dom"/>
</dbReference>
<dbReference type="InterPro" id="IPR018490">
    <property type="entry name" value="cNMP-bd_dom_sf"/>
</dbReference>
<dbReference type="RefSeq" id="WP_258330968.1">
    <property type="nucleotide sequence ID" value="NZ_JAPTGG010000004.1"/>
</dbReference>
<evidence type="ECO:0000259" key="1">
    <source>
        <dbReference type="PROSITE" id="PS50042"/>
    </source>
</evidence>
<keyword evidence="4" id="KW-1185">Reference proteome</keyword>
<organism evidence="3 4">
    <name type="scientific">Dasania phycosphaerae</name>
    <dbReference type="NCBI Taxonomy" id="2950436"/>
    <lineage>
        <taxon>Bacteria</taxon>
        <taxon>Pseudomonadati</taxon>
        <taxon>Pseudomonadota</taxon>
        <taxon>Gammaproteobacteria</taxon>
        <taxon>Cellvibrionales</taxon>
        <taxon>Spongiibacteraceae</taxon>
        <taxon>Dasania</taxon>
    </lineage>
</organism>
<dbReference type="Pfam" id="PF08668">
    <property type="entry name" value="HDOD"/>
    <property type="match status" value="1"/>
</dbReference>
<name>A0A9J6RKU8_9GAMM</name>
<feature type="domain" description="Cyclic nucleotide-binding" evidence="1">
    <location>
        <begin position="15"/>
        <end position="112"/>
    </location>
</feature>